<dbReference type="FunFam" id="3.30.70.380:FF:000001">
    <property type="entry name" value="Phenylalanine--tRNA ligase beta subunit"/>
    <property type="match status" value="1"/>
</dbReference>
<reference evidence="20 21" key="1">
    <citation type="submission" date="2017-10" db="EMBL/GenBank/DDBJ databases">
        <title>Sequencing the genomes of 1000 actinobacteria strains.</title>
        <authorList>
            <person name="Klenk H.-P."/>
        </authorList>
    </citation>
    <scope>NUCLEOTIDE SEQUENCE [LARGE SCALE GENOMIC DNA]</scope>
    <source>
        <strain evidence="20 21">DSM 20688</strain>
    </source>
</reference>
<dbReference type="InterPro" id="IPR009061">
    <property type="entry name" value="DNA-bd_dom_put_sf"/>
</dbReference>
<dbReference type="Pfam" id="PF03483">
    <property type="entry name" value="B3_4"/>
    <property type="match status" value="1"/>
</dbReference>
<dbReference type="GO" id="GO:0000287">
    <property type="term" value="F:magnesium ion binding"/>
    <property type="evidence" value="ECO:0007669"/>
    <property type="project" value="UniProtKB-UniRule"/>
</dbReference>
<feature type="domain" description="TRNA-binding" evidence="17">
    <location>
        <begin position="44"/>
        <end position="164"/>
    </location>
</feature>
<dbReference type="GO" id="GO:0006432">
    <property type="term" value="P:phenylalanyl-tRNA aminoacylation"/>
    <property type="evidence" value="ECO:0007669"/>
    <property type="project" value="UniProtKB-UniRule"/>
</dbReference>
<gene>
    <name evidence="15" type="primary">pheT</name>
    <name evidence="20" type="ORF">ATK06_1916</name>
</gene>
<dbReference type="Pfam" id="PF03147">
    <property type="entry name" value="FDX-ACB"/>
    <property type="match status" value="1"/>
</dbReference>
<feature type="binding site" evidence="15">
    <location>
        <position position="486"/>
    </location>
    <ligand>
        <name>Mg(2+)</name>
        <dbReference type="ChEBI" id="CHEBI:18420"/>
        <note>shared with alpha subunit</note>
    </ligand>
</feature>
<comment type="subunit">
    <text evidence="3 15">Tetramer of two alpha and two beta subunits.</text>
</comment>
<dbReference type="GO" id="GO:0004826">
    <property type="term" value="F:phenylalanine-tRNA ligase activity"/>
    <property type="evidence" value="ECO:0007669"/>
    <property type="project" value="UniProtKB-UniRule"/>
</dbReference>
<dbReference type="SMART" id="SM00873">
    <property type="entry name" value="B3_4"/>
    <property type="match status" value="1"/>
</dbReference>
<dbReference type="NCBIfam" id="TIGR00472">
    <property type="entry name" value="pheT_bact"/>
    <property type="match status" value="1"/>
</dbReference>
<dbReference type="PROSITE" id="PS51447">
    <property type="entry name" value="FDX_ACB"/>
    <property type="match status" value="1"/>
</dbReference>
<dbReference type="OrthoDB" id="9805455at2"/>
<keyword evidence="11 16" id="KW-0694">RNA-binding</keyword>
<evidence type="ECO:0000256" key="6">
    <source>
        <dbReference type="ARBA" id="ARBA00022598"/>
    </source>
</evidence>
<feature type="binding site" evidence="15">
    <location>
        <position position="477"/>
    </location>
    <ligand>
        <name>Mg(2+)</name>
        <dbReference type="ChEBI" id="CHEBI:18420"/>
        <note>shared with alpha subunit</note>
    </ligand>
</feature>
<dbReference type="Gene3D" id="3.30.70.380">
    <property type="entry name" value="Ferrodoxin-fold anticodon-binding domain"/>
    <property type="match status" value="1"/>
</dbReference>
<keyword evidence="9 15" id="KW-0067">ATP-binding</keyword>
<dbReference type="InterPro" id="IPR020825">
    <property type="entry name" value="Phe-tRNA_synthase-like_B3/B4"/>
</dbReference>
<dbReference type="Pfam" id="PF17759">
    <property type="entry name" value="tRNA_synthFbeta"/>
    <property type="match status" value="1"/>
</dbReference>
<dbReference type="InterPro" id="IPR005121">
    <property type="entry name" value="Fdx_antiC-bd"/>
</dbReference>
<dbReference type="SUPFAM" id="SSF56037">
    <property type="entry name" value="PheT/TilS domain"/>
    <property type="match status" value="1"/>
</dbReference>
<dbReference type="InterPro" id="IPR002547">
    <property type="entry name" value="tRNA-bd_dom"/>
</dbReference>
<dbReference type="SMART" id="SM00896">
    <property type="entry name" value="FDX-ACB"/>
    <property type="match status" value="1"/>
</dbReference>
<dbReference type="InterPro" id="IPR005146">
    <property type="entry name" value="B3/B4_tRNA-bd"/>
</dbReference>
<feature type="domain" description="FDX-ACB" evidence="18">
    <location>
        <begin position="745"/>
        <end position="838"/>
    </location>
</feature>
<dbReference type="EMBL" id="PDJF01000001">
    <property type="protein sequence ID" value="PFG28792.1"/>
    <property type="molecule type" value="Genomic_DNA"/>
</dbReference>
<dbReference type="Pfam" id="PF03484">
    <property type="entry name" value="B5"/>
    <property type="match status" value="1"/>
</dbReference>
<dbReference type="InterPro" id="IPR033714">
    <property type="entry name" value="tRNA_bind_bactPheRS"/>
</dbReference>
<dbReference type="InterPro" id="IPR004532">
    <property type="entry name" value="Phe-tRNA-ligase_IIc_bsu_bact"/>
</dbReference>
<dbReference type="FunFam" id="3.30.930.10:FF:000130">
    <property type="entry name" value="Phenylalanine--tRNA ligase beta subunit"/>
    <property type="match status" value="1"/>
</dbReference>
<evidence type="ECO:0000256" key="8">
    <source>
        <dbReference type="ARBA" id="ARBA00022741"/>
    </source>
</evidence>
<dbReference type="Gene3D" id="3.50.40.10">
    <property type="entry name" value="Phenylalanyl-trna Synthetase, Chain B, domain 3"/>
    <property type="match status" value="1"/>
</dbReference>
<dbReference type="CDD" id="cd00769">
    <property type="entry name" value="PheRS_beta_core"/>
    <property type="match status" value="1"/>
</dbReference>
<dbReference type="InterPro" id="IPR036690">
    <property type="entry name" value="Fdx_antiC-bd_sf"/>
</dbReference>
<dbReference type="STRING" id="1724.GCA_001044175_00161"/>
<dbReference type="EC" id="6.1.1.20" evidence="15"/>
<comment type="cofactor">
    <cofactor evidence="15">
        <name>Mg(2+)</name>
        <dbReference type="ChEBI" id="CHEBI:18420"/>
    </cofactor>
    <text evidence="15">Binds 2 magnesium ions per tetramer.</text>
</comment>
<evidence type="ECO:0000256" key="1">
    <source>
        <dbReference type="ARBA" id="ARBA00004496"/>
    </source>
</evidence>
<keyword evidence="8 15" id="KW-0547">Nucleotide-binding</keyword>
<evidence type="ECO:0000256" key="9">
    <source>
        <dbReference type="ARBA" id="ARBA00022840"/>
    </source>
</evidence>
<dbReference type="Gene3D" id="3.30.930.10">
    <property type="entry name" value="Bira Bifunctional Protein, Domain 2"/>
    <property type="match status" value="1"/>
</dbReference>
<keyword evidence="13 15" id="KW-0030">Aminoacyl-tRNA synthetase</keyword>
<dbReference type="CDD" id="cd02796">
    <property type="entry name" value="tRNA_bind_bactPheRS"/>
    <property type="match status" value="1"/>
</dbReference>
<accession>A0A2A9DS35</accession>
<dbReference type="SUPFAM" id="SSF55681">
    <property type="entry name" value="Class II aaRS and biotin synthetases"/>
    <property type="match status" value="1"/>
</dbReference>
<evidence type="ECO:0000256" key="4">
    <source>
        <dbReference type="ARBA" id="ARBA00022490"/>
    </source>
</evidence>
<evidence type="ECO:0000313" key="20">
    <source>
        <dbReference type="EMBL" id="PFG28792.1"/>
    </source>
</evidence>
<dbReference type="InterPro" id="IPR045060">
    <property type="entry name" value="Phe-tRNA-ligase_IIc_bsu"/>
</dbReference>
<dbReference type="SUPFAM" id="SSF46955">
    <property type="entry name" value="Putative DNA-binding domain"/>
    <property type="match status" value="1"/>
</dbReference>
<dbReference type="PANTHER" id="PTHR10947:SF0">
    <property type="entry name" value="PHENYLALANINE--TRNA LIGASE BETA SUBUNIT"/>
    <property type="match status" value="1"/>
</dbReference>
<dbReference type="GO" id="GO:0009328">
    <property type="term" value="C:phenylalanine-tRNA ligase complex"/>
    <property type="evidence" value="ECO:0007669"/>
    <property type="project" value="TreeGrafter"/>
</dbReference>
<proteinExistence type="inferred from homology"/>
<evidence type="ECO:0000256" key="14">
    <source>
        <dbReference type="ARBA" id="ARBA00049255"/>
    </source>
</evidence>
<evidence type="ECO:0000256" key="13">
    <source>
        <dbReference type="ARBA" id="ARBA00023146"/>
    </source>
</evidence>
<keyword evidence="6 15" id="KW-0436">Ligase</keyword>
<comment type="subcellular location">
    <subcellularLocation>
        <location evidence="1 15">Cytoplasm</location>
    </subcellularLocation>
</comment>
<keyword evidence="5 16" id="KW-0820">tRNA-binding</keyword>
<name>A0A2A9DS35_9CORY</name>
<evidence type="ECO:0000313" key="21">
    <source>
        <dbReference type="Proteomes" id="UP000221653"/>
    </source>
</evidence>
<evidence type="ECO:0000259" key="18">
    <source>
        <dbReference type="PROSITE" id="PS51447"/>
    </source>
</evidence>
<feature type="binding site" evidence="15">
    <location>
        <position position="483"/>
    </location>
    <ligand>
        <name>Mg(2+)</name>
        <dbReference type="ChEBI" id="CHEBI:18420"/>
        <note>shared with alpha subunit</note>
    </ligand>
</feature>
<organism evidence="20 21">
    <name type="scientific">Corynebacterium renale</name>
    <dbReference type="NCBI Taxonomy" id="1724"/>
    <lineage>
        <taxon>Bacteria</taxon>
        <taxon>Bacillati</taxon>
        <taxon>Actinomycetota</taxon>
        <taxon>Actinomycetes</taxon>
        <taxon>Mycobacteriales</taxon>
        <taxon>Corynebacteriaceae</taxon>
        <taxon>Corynebacterium</taxon>
    </lineage>
</organism>
<dbReference type="RefSeq" id="WP_098389238.1">
    <property type="nucleotide sequence ID" value="NZ_LS483464.1"/>
</dbReference>
<keyword evidence="12 15" id="KW-0648">Protein biosynthesis</keyword>
<evidence type="ECO:0000259" key="17">
    <source>
        <dbReference type="PROSITE" id="PS50886"/>
    </source>
</evidence>
<dbReference type="PANTHER" id="PTHR10947">
    <property type="entry name" value="PHENYLALANYL-TRNA SYNTHETASE BETA CHAIN AND LEUCINE-RICH REPEAT-CONTAINING PROTEIN 47"/>
    <property type="match status" value="1"/>
</dbReference>
<keyword evidence="7 15" id="KW-0479">Metal-binding</keyword>
<dbReference type="PROSITE" id="PS51483">
    <property type="entry name" value="B5"/>
    <property type="match status" value="1"/>
</dbReference>
<comment type="catalytic activity">
    <reaction evidence="14 15">
        <text>tRNA(Phe) + L-phenylalanine + ATP = L-phenylalanyl-tRNA(Phe) + AMP + diphosphate + H(+)</text>
        <dbReference type="Rhea" id="RHEA:19413"/>
        <dbReference type="Rhea" id="RHEA-COMP:9668"/>
        <dbReference type="Rhea" id="RHEA-COMP:9699"/>
        <dbReference type="ChEBI" id="CHEBI:15378"/>
        <dbReference type="ChEBI" id="CHEBI:30616"/>
        <dbReference type="ChEBI" id="CHEBI:33019"/>
        <dbReference type="ChEBI" id="CHEBI:58095"/>
        <dbReference type="ChEBI" id="CHEBI:78442"/>
        <dbReference type="ChEBI" id="CHEBI:78531"/>
        <dbReference type="ChEBI" id="CHEBI:456215"/>
        <dbReference type="EC" id="6.1.1.20"/>
    </reaction>
</comment>
<evidence type="ECO:0000256" key="10">
    <source>
        <dbReference type="ARBA" id="ARBA00022842"/>
    </source>
</evidence>
<dbReference type="PROSITE" id="PS50886">
    <property type="entry name" value="TRBD"/>
    <property type="match status" value="1"/>
</dbReference>
<keyword evidence="10 15" id="KW-0460">Magnesium</keyword>
<evidence type="ECO:0000256" key="5">
    <source>
        <dbReference type="ARBA" id="ARBA00022555"/>
    </source>
</evidence>
<dbReference type="AlphaFoldDB" id="A0A2A9DS35"/>
<protein>
    <recommendedName>
        <fullName evidence="15">Phenylalanine--tRNA ligase beta subunit</fullName>
        <ecNumber evidence="15">6.1.1.20</ecNumber>
    </recommendedName>
    <alternativeName>
        <fullName evidence="15">Phenylalanyl-tRNA synthetase beta subunit</fullName>
        <shortName evidence="15">PheRS</shortName>
    </alternativeName>
</protein>
<dbReference type="Gene3D" id="2.40.50.140">
    <property type="entry name" value="Nucleic acid-binding proteins"/>
    <property type="match status" value="1"/>
</dbReference>
<dbReference type="SUPFAM" id="SSF54991">
    <property type="entry name" value="Anticodon-binding domain of PheRS"/>
    <property type="match status" value="1"/>
</dbReference>
<dbReference type="InterPro" id="IPR045864">
    <property type="entry name" value="aa-tRNA-synth_II/BPL/LPL"/>
</dbReference>
<evidence type="ECO:0000256" key="16">
    <source>
        <dbReference type="PROSITE-ProRule" id="PRU00209"/>
    </source>
</evidence>
<feature type="binding site" evidence="15">
    <location>
        <position position="487"/>
    </location>
    <ligand>
        <name>Mg(2+)</name>
        <dbReference type="ChEBI" id="CHEBI:18420"/>
        <note>shared with alpha subunit</note>
    </ligand>
</feature>
<keyword evidence="21" id="KW-1185">Reference proteome</keyword>
<dbReference type="InterPro" id="IPR012340">
    <property type="entry name" value="NA-bd_OB-fold"/>
</dbReference>
<dbReference type="GO" id="GO:0005524">
    <property type="term" value="F:ATP binding"/>
    <property type="evidence" value="ECO:0007669"/>
    <property type="project" value="UniProtKB-UniRule"/>
</dbReference>
<evidence type="ECO:0000256" key="2">
    <source>
        <dbReference type="ARBA" id="ARBA00008653"/>
    </source>
</evidence>
<keyword evidence="4 15" id="KW-0963">Cytoplasm</keyword>
<evidence type="ECO:0000256" key="3">
    <source>
        <dbReference type="ARBA" id="ARBA00011209"/>
    </source>
</evidence>
<dbReference type="SUPFAM" id="SSF50249">
    <property type="entry name" value="Nucleic acid-binding proteins"/>
    <property type="match status" value="1"/>
</dbReference>
<evidence type="ECO:0000259" key="19">
    <source>
        <dbReference type="PROSITE" id="PS51483"/>
    </source>
</evidence>
<dbReference type="SMART" id="SM00874">
    <property type="entry name" value="B5"/>
    <property type="match status" value="1"/>
</dbReference>
<comment type="similarity">
    <text evidence="2 15">Belongs to the phenylalanyl-tRNA synthetase beta subunit family. Type 1 subfamily.</text>
</comment>
<evidence type="ECO:0000256" key="11">
    <source>
        <dbReference type="ARBA" id="ARBA00022884"/>
    </source>
</evidence>
<dbReference type="Gene3D" id="3.30.56.10">
    <property type="match status" value="2"/>
</dbReference>
<dbReference type="InterPro" id="IPR041616">
    <property type="entry name" value="PheRS_beta_core"/>
</dbReference>
<sequence length="839" mass="90255">MLISQNWVTRILGHANPGWSVSAEDLDSGFVRVGFETEGYEAIEETSGPLVIGRVETIEELTGFKKPIRFCHLDVGQANGTGELQEIVCGARNFAEGDYVVVSLPGAVLPGGFAIAARKTYDHMSNGMICSAAELGLASQQTTGIINLGKDSSAFGLNPGDDARDFLGLNDTIFDVNVTPDRGYALSARGMVRELASAFNITLVDVAANPEAAGHSINVPAVSGEILDVTIDDDTQTRRFGLRAVRGIDPSIESPYWMQEQLLKCGARPVNLATDVTNYVMFLLGQPMHAFDADQISGGLHIRKAKPGEKLRTLDHVDRELSDDDVIIADNNGIQSIAGVMGGNTSEISDATTNVYLESATWDPLSVARASRRHKLSSEASRRFEREVDPALVEVSLDLAATLLAELGGGEVAAGRTLIGSIPEPAPIEMDVHFPSEVAGVEYPADTVINRLEEVGCTVERGAGDLLKVTPPTWRGDLSVKVDLVEEVLRLEGLESIPSILPTPVGGRGLSPQQKRRRAVGHALAYNGYAEVLPTPFIANDTFDVWGLDADDRRRQAVVVQNPLEKDYGIIGTTLLPSMLDSVARNVARGRKDMQLFGIQQVAFAGAAQSPMPDVSSRPSDADITELVDSLPQQPLHVVTVGTGETDYSGPWGEGRPYTYADAIESARVVARAAGVELEVAQGEKLPWHPGRCAQLRVGEEIIGYAGELHPQVIARLGLPARVCAMELDLTAVVFDEVLPAPTLSAFPALHQDLALIVDEEVPAEQVRRLISEGAGDLLEDVELFDIYRSDSLGEGKKSLAFSLLFRAQDRTLTDEEANEARLEAAKHAREVVGAEMRG</sequence>
<dbReference type="GO" id="GO:0000049">
    <property type="term" value="F:tRNA binding"/>
    <property type="evidence" value="ECO:0007669"/>
    <property type="project" value="UniProtKB-UniRule"/>
</dbReference>
<dbReference type="InterPro" id="IPR005147">
    <property type="entry name" value="tRNA_synthase_B5-dom"/>
</dbReference>
<evidence type="ECO:0000256" key="15">
    <source>
        <dbReference type="HAMAP-Rule" id="MF_00283"/>
    </source>
</evidence>
<dbReference type="HAMAP" id="MF_00283">
    <property type="entry name" value="Phe_tRNA_synth_beta1"/>
    <property type="match status" value="1"/>
</dbReference>
<dbReference type="Pfam" id="PF01588">
    <property type="entry name" value="tRNA_bind"/>
    <property type="match status" value="1"/>
</dbReference>
<evidence type="ECO:0000256" key="7">
    <source>
        <dbReference type="ARBA" id="ARBA00022723"/>
    </source>
</evidence>
<feature type="domain" description="B5" evidence="19">
    <location>
        <begin position="423"/>
        <end position="499"/>
    </location>
</feature>
<evidence type="ECO:0000256" key="12">
    <source>
        <dbReference type="ARBA" id="ARBA00022917"/>
    </source>
</evidence>
<comment type="caution">
    <text evidence="20">The sequence shown here is derived from an EMBL/GenBank/DDBJ whole genome shotgun (WGS) entry which is preliminary data.</text>
</comment>
<dbReference type="Proteomes" id="UP000221653">
    <property type="component" value="Unassembled WGS sequence"/>
</dbReference>